<name>A0A564Z5N1_HYMDI</name>
<gene>
    <name evidence="2" type="ORF">WMSIL1_LOCUS12256</name>
</gene>
<sequence length="82" mass="9339">MASRAVPRRTFKFDSDYYSTRIPKRPIPVDLLQTCSFTYPNADGQQSLHSSRSSSRSSRHRNPNKRAQSRGGNGRGKSKIFH</sequence>
<organism evidence="2 3">
    <name type="scientific">Hymenolepis diminuta</name>
    <name type="common">Rat tapeworm</name>
    <dbReference type="NCBI Taxonomy" id="6216"/>
    <lineage>
        <taxon>Eukaryota</taxon>
        <taxon>Metazoa</taxon>
        <taxon>Spiralia</taxon>
        <taxon>Lophotrochozoa</taxon>
        <taxon>Platyhelminthes</taxon>
        <taxon>Cestoda</taxon>
        <taxon>Eucestoda</taxon>
        <taxon>Cyclophyllidea</taxon>
        <taxon>Hymenolepididae</taxon>
        <taxon>Hymenolepis</taxon>
    </lineage>
</organism>
<proteinExistence type="predicted"/>
<dbReference type="EMBL" id="CABIJS010000610">
    <property type="protein sequence ID" value="VUZ54084.1"/>
    <property type="molecule type" value="Genomic_DNA"/>
</dbReference>
<evidence type="ECO:0000313" key="3">
    <source>
        <dbReference type="Proteomes" id="UP000321570"/>
    </source>
</evidence>
<keyword evidence="3" id="KW-1185">Reference proteome</keyword>
<protein>
    <submittedName>
        <fullName evidence="2">Uncharacterized protein</fullName>
    </submittedName>
</protein>
<dbReference type="Proteomes" id="UP000321570">
    <property type="component" value="Unassembled WGS sequence"/>
</dbReference>
<feature type="compositionally biased region" description="Polar residues" evidence="1">
    <location>
        <begin position="38"/>
        <end position="48"/>
    </location>
</feature>
<feature type="compositionally biased region" description="Basic residues" evidence="1">
    <location>
        <begin position="57"/>
        <end position="68"/>
    </location>
</feature>
<feature type="region of interest" description="Disordered" evidence="1">
    <location>
        <begin position="38"/>
        <end position="82"/>
    </location>
</feature>
<dbReference type="AlphaFoldDB" id="A0A564Z5N1"/>
<reference evidence="2 3" key="1">
    <citation type="submission" date="2019-07" db="EMBL/GenBank/DDBJ databases">
        <authorList>
            <person name="Jastrzebski P J."/>
            <person name="Paukszto L."/>
            <person name="Jastrzebski P J."/>
        </authorList>
    </citation>
    <scope>NUCLEOTIDE SEQUENCE [LARGE SCALE GENOMIC DNA]</scope>
    <source>
        <strain evidence="2 3">WMS-il1</strain>
    </source>
</reference>
<accession>A0A564Z5N1</accession>
<evidence type="ECO:0000313" key="2">
    <source>
        <dbReference type="EMBL" id="VUZ54084.1"/>
    </source>
</evidence>
<evidence type="ECO:0000256" key="1">
    <source>
        <dbReference type="SAM" id="MobiDB-lite"/>
    </source>
</evidence>